<sequence>MSQEKDVIKVKEIYSQDCEYGGNYPRGMLTIATFVSRKIKL</sequence>
<accession>A0A975TAF7</accession>
<dbReference type="RefSeq" id="WP_256443759.1">
    <property type="nucleotide sequence ID" value="NZ_CP021056.1"/>
</dbReference>
<dbReference type="EMBL" id="CP021056">
    <property type="protein sequence ID" value="QXE24428.1"/>
    <property type="molecule type" value="Genomic_DNA"/>
</dbReference>
<proteinExistence type="predicted"/>
<gene>
    <name evidence="1" type="ORF">B6N60_03133</name>
</gene>
<reference evidence="1" key="1">
    <citation type="submission" date="2017-04" db="EMBL/GenBank/DDBJ databases">
        <title>Genome deletions in a multicellular cyanobacterial endosymbiont for morphological adaptation in marine diatoms.</title>
        <authorList>
            <person name="Wang Y."/>
            <person name="Gao H."/>
            <person name="Li R."/>
            <person name="Xu X."/>
        </authorList>
    </citation>
    <scope>NUCLEOTIDE SEQUENCE</scope>
    <source>
        <strain evidence="1">FACHB 800</strain>
    </source>
</reference>
<dbReference type="AlphaFoldDB" id="A0A975TAF7"/>
<name>A0A975TAF7_9NOST</name>
<protein>
    <submittedName>
        <fullName evidence="1">Uncharacterized protein</fullName>
    </submittedName>
</protein>
<evidence type="ECO:0000313" key="1">
    <source>
        <dbReference type="EMBL" id="QXE24428.1"/>
    </source>
</evidence>
<dbReference type="KEGG" id="rsin:B6N60_03133"/>
<organism evidence="1 2">
    <name type="scientific">Richelia sinica FACHB-800</name>
    <dbReference type="NCBI Taxonomy" id="1357546"/>
    <lineage>
        <taxon>Bacteria</taxon>
        <taxon>Bacillati</taxon>
        <taxon>Cyanobacteriota</taxon>
        <taxon>Cyanophyceae</taxon>
        <taxon>Nostocales</taxon>
        <taxon>Nostocaceae</taxon>
        <taxon>Richelia</taxon>
    </lineage>
</organism>
<dbReference type="Proteomes" id="UP000683511">
    <property type="component" value="Chromosome"/>
</dbReference>
<evidence type="ECO:0000313" key="2">
    <source>
        <dbReference type="Proteomes" id="UP000683511"/>
    </source>
</evidence>
<keyword evidence="2" id="KW-1185">Reference proteome</keyword>